<keyword evidence="1" id="KW-1133">Transmembrane helix</keyword>
<reference evidence="2" key="1">
    <citation type="submission" date="2018-05" db="EMBL/GenBank/DDBJ databases">
        <authorList>
            <person name="Lanie J.A."/>
            <person name="Ng W.-L."/>
            <person name="Kazmierczak K.M."/>
            <person name="Andrzejewski T.M."/>
            <person name="Davidsen T.M."/>
            <person name="Wayne K.J."/>
            <person name="Tettelin H."/>
            <person name="Glass J.I."/>
            <person name="Rusch D."/>
            <person name="Podicherti R."/>
            <person name="Tsui H.-C.T."/>
            <person name="Winkler M.E."/>
        </authorList>
    </citation>
    <scope>NUCLEOTIDE SEQUENCE</scope>
</reference>
<accession>A0A382P3Z1</accession>
<protein>
    <submittedName>
        <fullName evidence="2">Uncharacterized protein</fullName>
    </submittedName>
</protein>
<dbReference type="EMBL" id="UINC01104368">
    <property type="protein sequence ID" value="SVC67458.1"/>
    <property type="molecule type" value="Genomic_DNA"/>
</dbReference>
<feature type="transmembrane region" description="Helical" evidence="1">
    <location>
        <begin position="21"/>
        <end position="40"/>
    </location>
</feature>
<name>A0A382P3Z1_9ZZZZ</name>
<dbReference type="AlphaFoldDB" id="A0A382P3Z1"/>
<evidence type="ECO:0000313" key="2">
    <source>
        <dbReference type="EMBL" id="SVC67458.1"/>
    </source>
</evidence>
<keyword evidence="1" id="KW-0812">Transmembrane</keyword>
<keyword evidence="1" id="KW-0472">Membrane</keyword>
<gene>
    <name evidence="2" type="ORF">METZ01_LOCUS320312</name>
</gene>
<proteinExistence type="predicted"/>
<organism evidence="2">
    <name type="scientific">marine metagenome</name>
    <dbReference type="NCBI Taxonomy" id="408172"/>
    <lineage>
        <taxon>unclassified sequences</taxon>
        <taxon>metagenomes</taxon>
        <taxon>ecological metagenomes</taxon>
    </lineage>
</organism>
<feature type="non-terminal residue" evidence="2">
    <location>
        <position position="42"/>
    </location>
</feature>
<evidence type="ECO:0000256" key="1">
    <source>
        <dbReference type="SAM" id="Phobius"/>
    </source>
</evidence>
<sequence length="42" mass="4581">MHFISTFKKYTQESKPVNPRIFVGAAAGILIAIIVVFTLTGT</sequence>